<dbReference type="OrthoDB" id="2210247at2"/>
<evidence type="ECO:0008006" key="3">
    <source>
        <dbReference type="Google" id="ProtNLM"/>
    </source>
</evidence>
<proteinExistence type="predicted"/>
<dbReference type="EMBL" id="JXJU01000010">
    <property type="protein sequence ID" value="PCR99236.1"/>
    <property type="molecule type" value="Genomic_DNA"/>
</dbReference>
<dbReference type="AlphaFoldDB" id="A0A2A5RJ90"/>
<reference evidence="1 2" key="1">
    <citation type="submission" date="2014-12" db="EMBL/GenBank/DDBJ databases">
        <title>Draft genome sequences of 10 type strains of Lactococcus.</title>
        <authorList>
            <person name="Sun Z."/>
            <person name="Zhong Z."/>
            <person name="Liu W."/>
            <person name="Zhang W."/>
            <person name="Zhang H."/>
        </authorList>
    </citation>
    <scope>NUCLEOTIDE SEQUENCE [LARGE SCALE GENOMIC DNA]</scope>
    <source>
        <strain evidence="1 2">JCM 16395</strain>
    </source>
</reference>
<dbReference type="PANTHER" id="PTHR38479:SF2">
    <property type="entry name" value="WINGED HELIX DNA-BINDING DOMAIN-CONTAINING PROTEIN"/>
    <property type="match status" value="1"/>
</dbReference>
<keyword evidence="2" id="KW-1185">Reference proteome</keyword>
<dbReference type="PANTHER" id="PTHR38479">
    <property type="entry name" value="LMO0824 PROTEIN"/>
    <property type="match status" value="1"/>
</dbReference>
<evidence type="ECO:0000313" key="2">
    <source>
        <dbReference type="Proteomes" id="UP000218181"/>
    </source>
</evidence>
<name>A0A2A5RJ90_9LACT</name>
<sequence length="336" mass="39047">MNEKLILKRFESQGLYLPKTDVLEVLRQTVGIQAQSQKEAELNLFLRTENLTLDHLQTLYRKHQIVRSWANRWTLHLLTYDDWELIINARQNEILPRGYYQGQTEISLEIIQYLAEKLATHKKLLKSECIKLVASDFPTFDFHGYAFNGIIQQLTQSGIAYIDASSSVRNHQLIFAEQFKTTSAKQAIETLIKRYWDGFGPAKLEDFIKWSGIKISDVRPIWNTLELPLIITDKTMSDSTFVTARFDSLLTGYADKTWLTPVDKIKLMWTKNGILLAPIIFQGELVGRWSIQTSDKACRILIEHWSPFEVSLFEKKWLEIAHFLGKKLEPIEIIEL</sequence>
<dbReference type="RefSeq" id="WP_054639799.1">
    <property type="nucleotide sequence ID" value="NZ_BBAL01000012.1"/>
</dbReference>
<dbReference type="Proteomes" id="UP000218181">
    <property type="component" value="Unassembled WGS sequence"/>
</dbReference>
<dbReference type="InterPro" id="IPR009351">
    <property type="entry name" value="AlkZ-like"/>
</dbReference>
<accession>A0A2A5RJ90</accession>
<protein>
    <recommendedName>
        <fullName evidence="3">Winged helix DNA-binding domain-containing protein</fullName>
    </recommendedName>
</protein>
<evidence type="ECO:0000313" key="1">
    <source>
        <dbReference type="EMBL" id="PCR99236.1"/>
    </source>
</evidence>
<comment type="caution">
    <text evidence="1">The sequence shown here is derived from an EMBL/GenBank/DDBJ whole genome shotgun (WGS) entry which is preliminary data.</text>
</comment>
<dbReference type="Pfam" id="PF06224">
    <property type="entry name" value="AlkZ-like"/>
    <property type="match status" value="1"/>
</dbReference>
<organism evidence="1 2">
    <name type="scientific">Lactococcus fujiensis JCM 16395</name>
    <dbReference type="NCBI Taxonomy" id="1291764"/>
    <lineage>
        <taxon>Bacteria</taxon>
        <taxon>Bacillati</taxon>
        <taxon>Bacillota</taxon>
        <taxon>Bacilli</taxon>
        <taxon>Lactobacillales</taxon>
        <taxon>Streptococcaceae</taxon>
        <taxon>Lactococcus</taxon>
    </lineage>
</organism>
<dbReference type="STRING" id="1291764.GCA_001311235_02720"/>
<gene>
    <name evidence="1" type="ORF">RT41_GL000427</name>
</gene>